<keyword evidence="5" id="KW-0448">Lipopolysaccharide biosynthesis</keyword>
<sequence>MIATWQLERNTALLTPDPQADEPLLILIPVFNDWSVVSLLLPKIDAALQAAQRTCEVLLVDDGSTLPAEGALNLPDFEAIQTVDILELARNLGHQRAIAIGLTWIRDHRPTRTVVVTDGDGEDNPADIPRLLERFDETGKRKIVFGARTRRSEHWTFQVGYRSYQLLHLVLTGQRVRVGNFSVIPPRAVARLAVISEVWNHYAAAVFNSRIEYDMVPSARCKRLGGASKMNFISLVVHGLSALSIFSHVIGVRLLIATMVLICGTLVGFGLAAGMSAIEGQSMPAWIPLLMILMLAILAQQAFLAVAFILQVLSSRQGTSFVPLRDYHCFVAQLHSVYRRS</sequence>
<feature type="domain" description="Glycosyltransferase 2-like" evidence="9">
    <location>
        <begin position="26"/>
        <end position="163"/>
    </location>
</feature>
<dbReference type="AlphaFoldDB" id="A0A517Y809"/>
<protein>
    <submittedName>
        <fullName evidence="10">Undecaprenyl-phosphate 4-deoxy-4-formamido-L-arabinose transferase</fullName>
        <ecNumber evidence="10">2.4.2.53</ecNumber>
    </submittedName>
</protein>
<keyword evidence="2 10" id="KW-0328">Glycosyltransferase</keyword>
<evidence type="ECO:0000256" key="3">
    <source>
        <dbReference type="ARBA" id="ARBA00022679"/>
    </source>
</evidence>
<dbReference type="Gene3D" id="3.90.550.10">
    <property type="entry name" value="Spore Coat Polysaccharide Biosynthesis Protein SpsA, Chain A"/>
    <property type="match status" value="1"/>
</dbReference>
<evidence type="ECO:0000256" key="1">
    <source>
        <dbReference type="ARBA" id="ARBA00022475"/>
    </source>
</evidence>
<dbReference type="InterPro" id="IPR050256">
    <property type="entry name" value="Glycosyltransferase_2"/>
</dbReference>
<proteinExistence type="predicted"/>
<dbReference type="Proteomes" id="UP000315017">
    <property type="component" value="Chromosome"/>
</dbReference>
<dbReference type="InterPro" id="IPR029044">
    <property type="entry name" value="Nucleotide-diphossugar_trans"/>
</dbReference>
<keyword evidence="11" id="KW-1185">Reference proteome</keyword>
<dbReference type="RefSeq" id="WP_145086776.1">
    <property type="nucleotide sequence ID" value="NZ_CP036274.1"/>
</dbReference>
<name>A0A517Y809_9BACT</name>
<evidence type="ECO:0000259" key="9">
    <source>
        <dbReference type="Pfam" id="PF00535"/>
    </source>
</evidence>
<dbReference type="EC" id="2.4.2.53" evidence="10"/>
<keyword evidence="7 8" id="KW-0472">Membrane</keyword>
<dbReference type="GO" id="GO:0005886">
    <property type="term" value="C:plasma membrane"/>
    <property type="evidence" value="ECO:0007669"/>
    <property type="project" value="TreeGrafter"/>
</dbReference>
<reference evidence="10 11" key="1">
    <citation type="submission" date="2019-02" db="EMBL/GenBank/DDBJ databases">
        <title>Deep-cultivation of Planctomycetes and their phenomic and genomic characterization uncovers novel biology.</title>
        <authorList>
            <person name="Wiegand S."/>
            <person name="Jogler M."/>
            <person name="Boedeker C."/>
            <person name="Pinto D."/>
            <person name="Vollmers J."/>
            <person name="Rivas-Marin E."/>
            <person name="Kohn T."/>
            <person name="Peeters S.H."/>
            <person name="Heuer A."/>
            <person name="Rast P."/>
            <person name="Oberbeckmann S."/>
            <person name="Bunk B."/>
            <person name="Jeske O."/>
            <person name="Meyerdierks A."/>
            <person name="Storesund J.E."/>
            <person name="Kallscheuer N."/>
            <person name="Luecker S."/>
            <person name="Lage O.M."/>
            <person name="Pohl T."/>
            <person name="Merkel B.J."/>
            <person name="Hornburger P."/>
            <person name="Mueller R.-W."/>
            <person name="Bruemmer F."/>
            <person name="Labrenz M."/>
            <person name="Spormann A.M."/>
            <person name="Op den Camp H."/>
            <person name="Overmann J."/>
            <person name="Amann R."/>
            <person name="Jetten M.S.M."/>
            <person name="Mascher T."/>
            <person name="Medema M.H."/>
            <person name="Devos D.P."/>
            <person name="Kaster A.-K."/>
            <person name="Ovreas L."/>
            <person name="Rohde M."/>
            <person name="Galperin M.Y."/>
            <person name="Jogler C."/>
        </authorList>
    </citation>
    <scope>NUCLEOTIDE SEQUENCE [LARGE SCALE GENOMIC DNA]</scope>
    <source>
        <strain evidence="10 11">ETA_A8</strain>
    </source>
</reference>
<dbReference type="EMBL" id="CP036274">
    <property type="protein sequence ID" value="QDU26353.1"/>
    <property type="molecule type" value="Genomic_DNA"/>
</dbReference>
<keyword evidence="6 8" id="KW-1133">Transmembrane helix</keyword>
<dbReference type="SUPFAM" id="SSF53448">
    <property type="entry name" value="Nucleotide-diphospho-sugar transferases"/>
    <property type="match status" value="1"/>
</dbReference>
<feature type="transmembrane region" description="Helical" evidence="8">
    <location>
        <begin position="290"/>
        <end position="313"/>
    </location>
</feature>
<evidence type="ECO:0000256" key="6">
    <source>
        <dbReference type="ARBA" id="ARBA00022989"/>
    </source>
</evidence>
<keyword evidence="3 10" id="KW-0808">Transferase</keyword>
<dbReference type="Pfam" id="PF00535">
    <property type="entry name" value="Glycos_transf_2"/>
    <property type="match status" value="1"/>
</dbReference>
<dbReference type="KEGG" id="aagg:ETAA8_14310"/>
<accession>A0A517Y809</accession>
<keyword evidence="4 8" id="KW-0812">Transmembrane</keyword>
<gene>
    <name evidence="10" type="primary">arnC_1</name>
    <name evidence="10" type="ORF">ETAA8_14310</name>
</gene>
<evidence type="ECO:0000313" key="10">
    <source>
        <dbReference type="EMBL" id="QDU26353.1"/>
    </source>
</evidence>
<organism evidence="10 11">
    <name type="scientific">Anatilimnocola aggregata</name>
    <dbReference type="NCBI Taxonomy" id="2528021"/>
    <lineage>
        <taxon>Bacteria</taxon>
        <taxon>Pseudomonadati</taxon>
        <taxon>Planctomycetota</taxon>
        <taxon>Planctomycetia</taxon>
        <taxon>Pirellulales</taxon>
        <taxon>Pirellulaceae</taxon>
        <taxon>Anatilimnocola</taxon>
    </lineage>
</organism>
<dbReference type="GO" id="GO:0099621">
    <property type="term" value="F:undecaprenyl-phosphate 4-deoxy-4-formamido-L-arabinose transferase activity"/>
    <property type="evidence" value="ECO:0007669"/>
    <property type="project" value="UniProtKB-EC"/>
</dbReference>
<evidence type="ECO:0000256" key="4">
    <source>
        <dbReference type="ARBA" id="ARBA00022692"/>
    </source>
</evidence>
<evidence type="ECO:0000256" key="8">
    <source>
        <dbReference type="SAM" id="Phobius"/>
    </source>
</evidence>
<dbReference type="PANTHER" id="PTHR48090:SF3">
    <property type="entry name" value="UNDECAPRENYL-PHOSPHATE 4-DEOXY-4-FORMAMIDO-L-ARABINOSE TRANSFERASE"/>
    <property type="match status" value="1"/>
</dbReference>
<dbReference type="InterPro" id="IPR001173">
    <property type="entry name" value="Glyco_trans_2-like"/>
</dbReference>
<feature type="transmembrane region" description="Helical" evidence="8">
    <location>
        <begin position="256"/>
        <end position="278"/>
    </location>
</feature>
<keyword evidence="1" id="KW-1003">Cell membrane</keyword>
<dbReference type="PANTHER" id="PTHR48090">
    <property type="entry name" value="UNDECAPRENYL-PHOSPHATE 4-DEOXY-4-FORMAMIDO-L-ARABINOSE TRANSFERASE-RELATED"/>
    <property type="match status" value="1"/>
</dbReference>
<evidence type="ECO:0000256" key="5">
    <source>
        <dbReference type="ARBA" id="ARBA00022985"/>
    </source>
</evidence>
<dbReference type="GO" id="GO:0009103">
    <property type="term" value="P:lipopolysaccharide biosynthetic process"/>
    <property type="evidence" value="ECO:0007669"/>
    <property type="project" value="UniProtKB-KW"/>
</dbReference>
<feature type="transmembrane region" description="Helical" evidence="8">
    <location>
        <begin position="232"/>
        <end position="250"/>
    </location>
</feature>
<dbReference type="OrthoDB" id="9807795at2"/>
<evidence type="ECO:0000256" key="2">
    <source>
        <dbReference type="ARBA" id="ARBA00022676"/>
    </source>
</evidence>
<evidence type="ECO:0000256" key="7">
    <source>
        <dbReference type="ARBA" id="ARBA00023136"/>
    </source>
</evidence>
<evidence type="ECO:0000313" key="11">
    <source>
        <dbReference type="Proteomes" id="UP000315017"/>
    </source>
</evidence>